<keyword evidence="2" id="KW-1185">Reference proteome</keyword>
<sequence length="83" mass="9481">RPGQFFLYYETPKEGEIPMSVNLKVAYRNSDNQALHYPIRCFQGTDGQSHYVVMQNDHAGKMFTSIPSLAKHYSQLENPSVSN</sequence>
<feature type="non-terminal residue" evidence="1">
    <location>
        <position position="1"/>
    </location>
</feature>
<dbReference type="EMBL" id="BTRK01000002">
    <property type="protein sequence ID" value="GMR34953.1"/>
    <property type="molecule type" value="Genomic_DNA"/>
</dbReference>
<reference evidence="2" key="1">
    <citation type="submission" date="2022-10" db="EMBL/GenBank/DDBJ databases">
        <title>Genome assembly of Pristionchus species.</title>
        <authorList>
            <person name="Yoshida K."/>
            <person name="Sommer R.J."/>
        </authorList>
    </citation>
    <scope>NUCLEOTIDE SEQUENCE [LARGE SCALE GENOMIC DNA]</scope>
    <source>
        <strain evidence="2">RS5460</strain>
    </source>
</reference>
<name>A0AAN5C2U6_9BILA</name>
<evidence type="ECO:0008006" key="3">
    <source>
        <dbReference type="Google" id="ProtNLM"/>
    </source>
</evidence>
<organism evidence="1 2">
    <name type="scientific">Pristionchus mayeri</name>
    <dbReference type="NCBI Taxonomy" id="1317129"/>
    <lineage>
        <taxon>Eukaryota</taxon>
        <taxon>Metazoa</taxon>
        <taxon>Ecdysozoa</taxon>
        <taxon>Nematoda</taxon>
        <taxon>Chromadorea</taxon>
        <taxon>Rhabditida</taxon>
        <taxon>Rhabditina</taxon>
        <taxon>Diplogasteromorpha</taxon>
        <taxon>Diplogasteroidea</taxon>
        <taxon>Neodiplogasteridae</taxon>
        <taxon>Pristionchus</taxon>
    </lineage>
</organism>
<comment type="caution">
    <text evidence="1">The sequence shown here is derived from an EMBL/GenBank/DDBJ whole genome shotgun (WGS) entry which is preliminary data.</text>
</comment>
<evidence type="ECO:0000313" key="1">
    <source>
        <dbReference type="EMBL" id="GMR34953.1"/>
    </source>
</evidence>
<evidence type="ECO:0000313" key="2">
    <source>
        <dbReference type="Proteomes" id="UP001328107"/>
    </source>
</evidence>
<dbReference type="AlphaFoldDB" id="A0AAN5C2U6"/>
<dbReference type="Proteomes" id="UP001328107">
    <property type="component" value="Unassembled WGS sequence"/>
</dbReference>
<dbReference type="PANTHER" id="PTHR31128">
    <property type="entry name" value="PROTEIN CBR-CLEC-135-RELATED"/>
    <property type="match status" value="1"/>
</dbReference>
<accession>A0AAN5C2U6</accession>
<protein>
    <recommendedName>
        <fullName evidence="3">SH2 domain-containing protein</fullName>
    </recommendedName>
</protein>
<dbReference type="SUPFAM" id="SSF55550">
    <property type="entry name" value="SH2 domain"/>
    <property type="match status" value="1"/>
</dbReference>
<gene>
    <name evidence="1" type="ORF">PMAYCL1PPCAC_05148</name>
</gene>
<proteinExistence type="predicted"/>
<dbReference type="PANTHER" id="PTHR31128:SF6">
    <property type="entry name" value="SH2 DOMAIN-CONTAINING PROTEIN"/>
    <property type="match status" value="1"/>
</dbReference>
<dbReference type="InterPro" id="IPR036860">
    <property type="entry name" value="SH2_dom_sf"/>
</dbReference>